<dbReference type="Proteomes" id="UP001203297">
    <property type="component" value="Unassembled WGS sequence"/>
</dbReference>
<name>A0AAD4LT54_9AGAM</name>
<keyword evidence="3" id="KW-1185">Reference proteome</keyword>
<reference evidence="1" key="1">
    <citation type="journal article" date="2022" name="New Phytol.">
        <title>Evolutionary transition to the ectomycorrhizal habit in the genomes of a hyperdiverse lineage of mushroom-forming fungi.</title>
        <authorList>
            <person name="Looney B."/>
            <person name="Miyauchi S."/>
            <person name="Morin E."/>
            <person name="Drula E."/>
            <person name="Courty P.E."/>
            <person name="Kohler A."/>
            <person name="Kuo A."/>
            <person name="LaButti K."/>
            <person name="Pangilinan J."/>
            <person name="Lipzen A."/>
            <person name="Riley R."/>
            <person name="Andreopoulos W."/>
            <person name="He G."/>
            <person name="Johnson J."/>
            <person name="Nolan M."/>
            <person name="Tritt A."/>
            <person name="Barry K.W."/>
            <person name="Grigoriev I.V."/>
            <person name="Nagy L.G."/>
            <person name="Hibbett D."/>
            <person name="Henrissat B."/>
            <person name="Matheny P.B."/>
            <person name="Labbe J."/>
            <person name="Martin F.M."/>
        </authorList>
    </citation>
    <scope>NUCLEOTIDE SEQUENCE</scope>
    <source>
        <strain evidence="1">BPL690</strain>
    </source>
</reference>
<protein>
    <submittedName>
        <fullName evidence="1">Uncharacterized protein</fullName>
    </submittedName>
</protein>
<evidence type="ECO:0000313" key="3">
    <source>
        <dbReference type="Proteomes" id="UP001203297"/>
    </source>
</evidence>
<comment type="caution">
    <text evidence="1">The sequence shown here is derived from an EMBL/GenBank/DDBJ whole genome shotgun (WGS) entry which is preliminary data.</text>
</comment>
<dbReference type="EMBL" id="WTXG01000019">
    <property type="protein sequence ID" value="KAI0300066.1"/>
    <property type="molecule type" value="Genomic_DNA"/>
</dbReference>
<organism evidence="1 3">
    <name type="scientific">Multifurca ochricompacta</name>
    <dbReference type="NCBI Taxonomy" id="376703"/>
    <lineage>
        <taxon>Eukaryota</taxon>
        <taxon>Fungi</taxon>
        <taxon>Dikarya</taxon>
        <taxon>Basidiomycota</taxon>
        <taxon>Agaricomycotina</taxon>
        <taxon>Agaricomycetes</taxon>
        <taxon>Russulales</taxon>
        <taxon>Russulaceae</taxon>
        <taxon>Multifurca</taxon>
    </lineage>
</organism>
<evidence type="ECO:0000313" key="1">
    <source>
        <dbReference type="EMBL" id="KAI0289419.1"/>
    </source>
</evidence>
<proteinExistence type="predicted"/>
<evidence type="ECO:0000313" key="2">
    <source>
        <dbReference type="EMBL" id="KAI0300066.1"/>
    </source>
</evidence>
<accession>A0AAD4LT54</accession>
<gene>
    <name evidence="2" type="ORF">B0F90DRAFT_1724453</name>
    <name evidence="1" type="ORF">B0F90DRAFT_1794419</name>
</gene>
<dbReference type="AlphaFoldDB" id="A0AAD4LT54"/>
<dbReference type="EMBL" id="WTXG01000315">
    <property type="protein sequence ID" value="KAI0289419.1"/>
    <property type="molecule type" value="Genomic_DNA"/>
</dbReference>
<sequence length="193" mass="20960">MHHHNLAQFLESHMGYSLYYFAADFCMEEGATVKITDCQLGHAAMVSVALLDVGIHHSRETDVFALALEPPVWGCLVWGLLASMIQGTLCSPNLWSLLDYHEGDFTDSLSLASGLLVPMTLLEHIKMMLPQLTAVFASSNWENPALYANAIKAEACKHALDAICTEVEAGLLAQDACTIKQSCSADTDCVISV</sequence>